<dbReference type="InterPro" id="IPR032859">
    <property type="entry name" value="KH_dom-like"/>
</dbReference>
<dbReference type="Proteomes" id="UP000218113">
    <property type="component" value="Unassembled WGS sequence"/>
</dbReference>
<proteinExistence type="inferred from homology"/>
<keyword evidence="4 10" id="KW-0677">Repeat</keyword>
<dbReference type="GO" id="GO:0042254">
    <property type="term" value="P:ribosome biogenesis"/>
    <property type="evidence" value="ECO:0007669"/>
    <property type="project" value="UniProtKB-KW"/>
</dbReference>
<dbReference type="Pfam" id="PF01926">
    <property type="entry name" value="MMR_HSR1"/>
    <property type="match status" value="2"/>
</dbReference>
<evidence type="ECO:0000256" key="4">
    <source>
        <dbReference type="ARBA" id="ARBA00022737"/>
    </source>
</evidence>
<dbReference type="NCBIfam" id="TIGR00231">
    <property type="entry name" value="small_GTP"/>
    <property type="match status" value="2"/>
</dbReference>
<keyword evidence="3 8" id="KW-0690">Ribosome biogenesis</keyword>
<evidence type="ECO:0000259" key="11">
    <source>
        <dbReference type="PROSITE" id="PS51712"/>
    </source>
</evidence>
<dbReference type="InterPro" id="IPR005225">
    <property type="entry name" value="Small_GTP-bd"/>
</dbReference>
<feature type="binding site" evidence="8">
    <location>
        <begin position="55"/>
        <end position="59"/>
    </location>
    <ligand>
        <name>GTP</name>
        <dbReference type="ChEBI" id="CHEBI:37565"/>
        <label>1</label>
    </ligand>
</feature>
<sequence length="446" mass="49972">MKLFALVGKPNVGKSTLFNRLARKRLAIVDPKPGITRDRNTALINYKGHNFILMDTGGFEPDSKEGIPSKMREQSQLAVEEADAIIFMLDRVSGWTAQDQAIYEFLRCSSKPIYFVVNKIDGEGHEVDAAEFYESGAQEIFTVSAAHGRGITGLLERLSEDFPEIVQSDQSGTKDDVMSVSIVGRPNVGKSSLTNYFLGEAKQIVHDAPGTTRDPVDNFCKYHGDTIRLIDTAGIRKKSRVSQLVDKYSMIAAIKSIERSDVVLLVVDATAGVVEQDARIAGYVLERGKALIIIVNKWDLVPEKDSKTLETMRQNIRDKVEFLSFAPIIFVSAKTGQRVPAILEECRKVYTQYTKRIQTSDVNKILESITARHTPPMDGRRKTKIYFGTQVAVAPPTFVLNSNNPSSINTSYRRYVTNQFRHFFGFEGTPIKIFWRDKANKSVSEE</sequence>
<dbReference type="InterPro" id="IPR016484">
    <property type="entry name" value="GTPase_Der"/>
</dbReference>
<dbReference type="PIRSF" id="PIRSF006485">
    <property type="entry name" value="GTP-binding_EngA"/>
    <property type="match status" value="1"/>
</dbReference>
<dbReference type="CDD" id="cd01895">
    <property type="entry name" value="EngA2"/>
    <property type="match status" value="1"/>
</dbReference>
<comment type="function">
    <text evidence="8 10">GTPase that plays an essential role in the late steps of ribosome biogenesis.</text>
</comment>
<keyword evidence="6 8" id="KW-0342">GTP-binding</keyword>
<dbReference type="Gene3D" id="3.30.300.20">
    <property type="match status" value="1"/>
</dbReference>
<dbReference type="InterPro" id="IPR015946">
    <property type="entry name" value="KH_dom-like_a/b"/>
</dbReference>
<dbReference type="PANTHER" id="PTHR43834:SF6">
    <property type="entry name" value="GTPASE DER"/>
    <property type="match status" value="1"/>
</dbReference>
<dbReference type="GO" id="GO:0005525">
    <property type="term" value="F:GTP binding"/>
    <property type="evidence" value="ECO:0007669"/>
    <property type="project" value="UniProtKB-UniRule"/>
</dbReference>
<dbReference type="InterPro" id="IPR031166">
    <property type="entry name" value="G_ENGA"/>
</dbReference>
<evidence type="ECO:0000256" key="7">
    <source>
        <dbReference type="ARBA" id="ARBA00032345"/>
    </source>
</evidence>
<dbReference type="Gene3D" id="3.40.50.300">
    <property type="entry name" value="P-loop containing nucleotide triphosphate hydrolases"/>
    <property type="match status" value="2"/>
</dbReference>
<reference evidence="13" key="1">
    <citation type="submission" date="2017-08" db="EMBL/GenBank/DDBJ databases">
        <title>A dynamic microbial community with high functional redundancy inhabits the cold, oxic subseafloor aquifer.</title>
        <authorList>
            <person name="Tully B.J."/>
            <person name="Wheat C.G."/>
            <person name="Glazer B.T."/>
            <person name="Huber J.A."/>
        </authorList>
    </citation>
    <scope>NUCLEOTIDE SEQUENCE [LARGE SCALE GENOMIC DNA]</scope>
</reference>
<dbReference type="PROSITE" id="PS51712">
    <property type="entry name" value="G_ENGA"/>
    <property type="match status" value="2"/>
</dbReference>
<accession>A0A2A4T7L9</accession>
<evidence type="ECO:0000256" key="9">
    <source>
        <dbReference type="PROSITE-ProRule" id="PRU01049"/>
    </source>
</evidence>
<feature type="binding site" evidence="8">
    <location>
        <begin position="118"/>
        <end position="121"/>
    </location>
    <ligand>
        <name>GTP</name>
        <dbReference type="ChEBI" id="CHEBI:37565"/>
        <label>1</label>
    </ligand>
</feature>
<feature type="domain" description="EngA-type G" evidence="11">
    <location>
        <begin position="178"/>
        <end position="354"/>
    </location>
</feature>
<evidence type="ECO:0000256" key="8">
    <source>
        <dbReference type="HAMAP-Rule" id="MF_00195"/>
    </source>
</evidence>
<dbReference type="NCBIfam" id="TIGR03594">
    <property type="entry name" value="GTPase_EngA"/>
    <property type="match status" value="1"/>
</dbReference>
<dbReference type="CDD" id="cd01894">
    <property type="entry name" value="EngA1"/>
    <property type="match status" value="1"/>
</dbReference>
<dbReference type="EMBL" id="NVSR01000022">
    <property type="protein sequence ID" value="PCI28987.1"/>
    <property type="molecule type" value="Genomic_DNA"/>
</dbReference>
<evidence type="ECO:0000256" key="10">
    <source>
        <dbReference type="RuleBase" id="RU004481"/>
    </source>
</evidence>
<evidence type="ECO:0000256" key="3">
    <source>
        <dbReference type="ARBA" id="ARBA00022517"/>
    </source>
</evidence>
<dbReference type="FunFam" id="3.30.300.20:FF:000004">
    <property type="entry name" value="GTPase Der"/>
    <property type="match status" value="1"/>
</dbReference>
<evidence type="ECO:0000256" key="2">
    <source>
        <dbReference type="ARBA" id="ARBA00020953"/>
    </source>
</evidence>
<name>A0A2A4T7L9_9DELT</name>
<dbReference type="SUPFAM" id="SSF52540">
    <property type="entry name" value="P-loop containing nucleoside triphosphate hydrolases"/>
    <property type="match status" value="2"/>
</dbReference>
<gene>
    <name evidence="8 12" type="primary">der</name>
    <name evidence="12" type="ORF">COB67_05225</name>
</gene>
<feature type="binding site" evidence="8">
    <location>
        <begin position="184"/>
        <end position="191"/>
    </location>
    <ligand>
        <name>GTP</name>
        <dbReference type="ChEBI" id="CHEBI:37565"/>
        <label>2</label>
    </ligand>
</feature>
<feature type="binding site" evidence="8">
    <location>
        <begin position="231"/>
        <end position="235"/>
    </location>
    <ligand>
        <name>GTP</name>
        <dbReference type="ChEBI" id="CHEBI:37565"/>
        <label>2</label>
    </ligand>
</feature>
<dbReference type="HAMAP" id="MF_00195">
    <property type="entry name" value="GTPase_Der"/>
    <property type="match status" value="1"/>
</dbReference>
<dbReference type="PANTHER" id="PTHR43834">
    <property type="entry name" value="GTPASE DER"/>
    <property type="match status" value="1"/>
</dbReference>
<evidence type="ECO:0000256" key="5">
    <source>
        <dbReference type="ARBA" id="ARBA00022741"/>
    </source>
</evidence>
<feature type="domain" description="EngA-type G" evidence="11">
    <location>
        <begin position="2"/>
        <end position="166"/>
    </location>
</feature>
<dbReference type="GO" id="GO:0043022">
    <property type="term" value="F:ribosome binding"/>
    <property type="evidence" value="ECO:0007669"/>
    <property type="project" value="TreeGrafter"/>
</dbReference>
<evidence type="ECO:0000256" key="6">
    <source>
        <dbReference type="ARBA" id="ARBA00023134"/>
    </source>
</evidence>
<keyword evidence="5 8" id="KW-0547">Nucleotide-binding</keyword>
<organism evidence="12 13">
    <name type="scientific">SAR324 cluster bacterium</name>
    <dbReference type="NCBI Taxonomy" id="2024889"/>
    <lineage>
        <taxon>Bacteria</taxon>
        <taxon>Deltaproteobacteria</taxon>
        <taxon>SAR324 cluster</taxon>
    </lineage>
</organism>
<feature type="binding site" evidence="8">
    <location>
        <begin position="296"/>
        <end position="299"/>
    </location>
    <ligand>
        <name>GTP</name>
        <dbReference type="ChEBI" id="CHEBI:37565"/>
        <label>2</label>
    </ligand>
</feature>
<evidence type="ECO:0000313" key="12">
    <source>
        <dbReference type="EMBL" id="PCI28987.1"/>
    </source>
</evidence>
<comment type="similarity">
    <text evidence="1 8 9 10">Belongs to the TRAFAC class TrmE-Era-EngA-EngB-Septin-like GTPase superfamily. EngA (Der) GTPase family.</text>
</comment>
<evidence type="ECO:0000256" key="1">
    <source>
        <dbReference type="ARBA" id="ARBA00008279"/>
    </source>
</evidence>
<protein>
    <recommendedName>
        <fullName evidence="2 8">GTPase Der</fullName>
    </recommendedName>
    <alternativeName>
        <fullName evidence="7 8">GTP-binding protein EngA</fullName>
    </alternativeName>
</protein>
<dbReference type="FunFam" id="3.40.50.300:FF:000040">
    <property type="entry name" value="GTPase Der"/>
    <property type="match status" value="1"/>
</dbReference>
<dbReference type="PRINTS" id="PR00326">
    <property type="entry name" value="GTP1OBG"/>
</dbReference>
<comment type="subunit">
    <text evidence="8">Associates with the 50S ribosomal subunit.</text>
</comment>
<dbReference type="InterPro" id="IPR027417">
    <property type="entry name" value="P-loop_NTPase"/>
</dbReference>
<dbReference type="AlphaFoldDB" id="A0A2A4T7L9"/>
<dbReference type="Pfam" id="PF14714">
    <property type="entry name" value="KH_dom-like"/>
    <property type="match status" value="1"/>
</dbReference>
<feature type="binding site" evidence="8">
    <location>
        <begin position="8"/>
        <end position="15"/>
    </location>
    <ligand>
        <name>GTP</name>
        <dbReference type="ChEBI" id="CHEBI:37565"/>
        <label>1</label>
    </ligand>
</feature>
<dbReference type="InterPro" id="IPR006073">
    <property type="entry name" value="GTP-bd"/>
</dbReference>
<comment type="caution">
    <text evidence="12">The sequence shown here is derived from an EMBL/GenBank/DDBJ whole genome shotgun (WGS) entry which is preliminary data.</text>
</comment>
<evidence type="ECO:0000313" key="13">
    <source>
        <dbReference type="Proteomes" id="UP000218113"/>
    </source>
</evidence>